<dbReference type="Proteomes" id="UP001159363">
    <property type="component" value="Chromosome 10"/>
</dbReference>
<accession>A0ABQ9GMM6</accession>
<dbReference type="PANTHER" id="PTHR45749:SF23">
    <property type="entry name" value="ZINC FINGER MYM-TYPE PROTEIN 1-LIKE"/>
    <property type="match status" value="1"/>
</dbReference>
<organism evidence="1 2">
    <name type="scientific">Dryococelus australis</name>
    <dbReference type="NCBI Taxonomy" id="614101"/>
    <lineage>
        <taxon>Eukaryota</taxon>
        <taxon>Metazoa</taxon>
        <taxon>Ecdysozoa</taxon>
        <taxon>Arthropoda</taxon>
        <taxon>Hexapoda</taxon>
        <taxon>Insecta</taxon>
        <taxon>Pterygota</taxon>
        <taxon>Neoptera</taxon>
        <taxon>Polyneoptera</taxon>
        <taxon>Phasmatodea</taxon>
        <taxon>Verophasmatodea</taxon>
        <taxon>Anareolatae</taxon>
        <taxon>Phasmatidae</taxon>
        <taxon>Eurycanthinae</taxon>
        <taxon>Dryococelus</taxon>
    </lineage>
</organism>
<evidence type="ECO:0000313" key="1">
    <source>
        <dbReference type="EMBL" id="KAJ8873262.1"/>
    </source>
</evidence>
<sequence length="203" mass="23219">MDFLRENITVEDCHGQRYDNASNMSGKYSGLQARIKELNEFARIHSMLCTFTKFDWEMLQEAVIFFDFVESQYTFFSAFSHHCSLLSSALSDGGAHFPTVKRLSDTRWSARADSFPVLKQVLDDISHNNDQKAECRQQAFGLLSTMMKLETGIMITLRDQILQHFQMTSASLKSSGQDLKTACALYESLQGYIQALRSTFIRH</sequence>
<protein>
    <submittedName>
        <fullName evidence="1">Uncharacterized protein</fullName>
    </submittedName>
</protein>
<comment type="caution">
    <text evidence="1">The sequence shown here is derived from an EMBL/GenBank/DDBJ whole genome shotgun (WGS) entry which is preliminary data.</text>
</comment>
<keyword evidence="2" id="KW-1185">Reference proteome</keyword>
<name>A0ABQ9GMM6_9NEOP</name>
<evidence type="ECO:0000313" key="2">
    <source>
        <dbReference type="Proteomes" id="UP001159363"/>
    </source>
</evidence>
<gene>
    <name evidence="1" type="ORF">PR048_026896</name>
</gene>
<dbReference type="PANTHER" id="PTHR45749">
    <property type="match status" value="1"/>
</dbReference>
<dbReference type="EMBL" id="JARBHB010000011">
    <property type="protein sequence ID" value="KAJ8873262.1"/>
    <property type="molecule type" value="Genomic_DNA"/>
</dbReference>
<proteinExistence type="predicted"/>
<reference evidence="1 2" key="1">
    <citation type="submission" date="2023-02" db="EMBL/GenBank/DDBJ databases">
        <title>LHISI_Scaffold_Assembly.</title>
        <authorList>
            <person name="Stuart O.P."/>
            <person name="Cleave R."/>
            <person name="Magrath M.J.L."/>
            <person name="Mikheyev A.S."/>
        </authorList>
    </citation>
    <scope>NUCLEOTIDE SEQUENCE [LARGE SCALE GENOMIC DNA]</scope>
    <source>
        <strain evidence="1">Daus_M_001</strain>
        <tissue evidence="1">Leg muscle</tissue>
    </source>
</reference>